<reference evidence="2" key="1">
    <citation type="submission" date="2023-07" db="EMBL/GenBank/DDBJ databases">
        <title>Chromosome-level genome assembly of Artemia franciscana.</title>
        <authorList>
            <person name="Jo E."/>
        </authorList>
    </citation>
    <scope>NUCLEOTIDE SEQUENCE</scope>
    <source>
        <tissue evidence="2">Whole body</tissue>
    </source>
</reference>
<feature type="compositionally biased region" description="Basic and acidic residues" evidence="1">
    <location>
        <begin position="230"/>
        <end position="241"/>
    </location>
</feature>
<organism evidence="2 3">
    <name type="scientific">Artemia franciscana</name>
    <name type="common">Brine shrimp</name>
    <name type="synonym">Artemia sanfranciscana</name>
    <dbReference type="NCBI Taxonomy" id="6661"/>
    <lineage>
        <taxon>Eukaryota</taxon>
        <taxon>Metazoa</taxon>
        <taxon>Ecdysozoa</taxon>
        <taxon>Arthropoda</taxon>
        <taxon>Crustacea</taxon>
        <taxon>Branchiopoda</taxon>
        <taxon>Anostraca</taxon>
        <taxon>Artemiidae</taxon>
        <taxon>Artemia</taxon>
    </lineage>
</organism>
<accession>A0AA88HB16</accession>
<dbReference type="AlphaFoldDB" id="A0AA88HB16"/>
<evidence type="ECO:0000256" key="1">
    <source>
        <dbReference type="SAM" id="MobiDB-lite"/>
    </source>
</evidence>
<proteinExistence type="predicted"/>
<dbReference type="Proteomes" id="UP001187531">
    <property type="component" value="Unassembled WGS sequence"/>
</dbReference>
<gene>
    <name evidence="2" type="ORF">QYM36_013921</name>
</gene>
<evidence type="ECO:0000313" key="2">
    <source>
        <dbReference type="EMBL" id="KAK2708158.1"/>
    </source>
</evidence>
<comment type="caution">
    <text evidence="2">The sequence shown here is derived from an EMBL/GenBank/DDBJ whole genome shotgun (WGS) entry which is preliminary data.</text>
</comment>
<keyword evidence="3" id="KW-1185">Reference proteome</keyword>
<evidence type="ECO:0000313" key="3">
    <source>
        <dbReference type="Proteomes" id="UP001187531"/>
    </source>
</evidence>
<dbReference type="EMBL" id="JAVRJZ010000018">
    <property type="protein sequence ID" value="KAK2708158.1"/>
    <property type="molecule type" value="Genomic_DNA"/>
</dbReference>
<name>A0AA88HB16_ARTSF</name>
<sequence length="241" mass="26374">MPEVMTNPHLRSLVVDSDFIEYHTSAAATAKLVQKVMGELGYMRPYFISNTEKELVDEPVEDRWSPEAQNVIPMEVRGVTRAYLDALNALPGNLYQGDKALQAVPMIKYRAWVAFFKKWAAFSSSTAKIDAATNLGELMANTPSGLFRHSGNQGDGGEGGPHPRSAEGHATGGRSLTPPVSPTMSHQEEEGDNIPIDQDSDKTTTEDPLVALLKRPTFTVSDSDAQSTSEELRLTREDVLL</sequence>
<protein>
    <submittedName>
        <fullName evidence="2">Uncharacterized protein</fullName>
    </submittedName>
</protein>
<feature type="compositionally biased region" description="Polar residues" evidence="1">
    <location>
        <begin position="218"/>
        <end position="229"/>
    </location>
</feature>
<feature type="region of interest" description="Disordered" evidence="1">
    <location>
        <begin position="143"/>
        <end position="241"/>
    </location>
</feature>